<dbReference type="PANTHER" id="PTHR43000">
    <property type="entry name" value="DTDP-D-GLUCOSE 4,6-DEHYDRATASE-RELATED"/>
    <property type="match status" value="1"/>
</dbReference>
<dbReference type="AlphaFoldDB" id="A0A1M7Y5A8"/>
<comment type="similarity">
    <text evidence="1">Belongs to the NAD(P)-dependent epimerase/dehydratase family.</text>
</comment>
<accession>A0A1M7Y5A8</accession>
<organism evidence="3 4">
    <name type="scientific">Desulfopila aestuarii DSM 18488</name>
    <dbReference type="NCBI Taxonomy" id="1121416"/>
    <lineage>
        <taxon>Bacteria</taxon>
        <taxon>Pseudomonadati</taxon>
        <taxon>Thermodesulfobacteriota</taxon>
        <taxon>Desulfobulbia</taxon>
        <taxon>Desulfobulbales</taxon>
        <taxon>Desulfocapsaceae</taxon>
        <taxon>Desulfopila</taxon>
    </lineage>
</organism>
<proteinExistence type="inferred from homology"/>
<evidence type="ECO:0000256" key="1">
    <source>
        <dbReference type="ARBA" id="ARBA00007637"/>
    </source>
</evidence>
<dbReference type="RefSeq" id="WP_073613236.1">
    <property type="nucleotide sequence ID" value="NZ_FRFE01000007.1"/>
</dbReference>
<name>A0A1M7Y5A8_9BACT</name>
<protein>
    <submittedName>
        <fullName evidence="3">Nucleoside-diphosphate-sugar epimerase</fullName>
    </submittedName>
</protein>
<evidence type="ECO:0000259" key="2">
    <source>
        <dbReference type="Pfam" id="PF01370"/>
    </source>
</evidence>
<dbReference type="EMBL" id="FRFE01000007">
    <property type="protein sequence ID" value="SHO47607.1"/>
    <property type="molecule type" value="Genomic_DNA"/>
</dbReference>
<dbReference type="Proteomes" id="UP000184603">
    <property type="component" value="Unassembled WGS sequence"/>
</dbReference>
<reference evidence="3 4" key="1">
    <citation type="submission" date="2016-12" db="EMBL/GenBank/DDBJ databases">
        <authorList>
            <person name="Song W.-J."/>
            <person name="Kurnit D.M."/>
        </authorList>
    </citation>
    <scope>NUCLEOTIDE SEQUENCE [LARGE SCALE GENOMIC DNA]</scope>
    <source>
        <strain evidence="3 4">DSM 18488</strain>
    </source>
</reference>
<gene>
    <name evidence="3" type="ORF">SAMN02745220_01935</name>
</gene>
<dbReference type="STRING" id="1121416.SAMN02745220_01935"/>
<dbReference type="OrthoDB" id="5469571at2"/>
<evidence type="ECO:0000313" key="3">
    <source>
        <dbReference type="EMBL" id="SHO47607.1"/>
    </source>
</evidence>
<feature type="domain" description="NAD-dependent epimerase/dehydratase" evidence="2">
    <location>
        <begin position="15"/>
        <end position="175"/>
    </location>
</feature>
<dbReference type="Gene3D" id="3.40.50.720">
    <property type="entry name" value="NAD(P)-binding Rossmann-like Domain"/>
    <property type="match status" value="1"/>
</dbReference>
<keyword evidence="4" id="KW-1185">Reference proteome</keyword>
<dbReference type="InterPro" id="IPR036291">
    <property type="entry name" value="NAD(P)-bd_dom_sf"/>
</dbReference>
<dbReference type="InterPro" id="IPR001509">
    <property type="entry name" value="Epimerase_deHydtase"/>
</dbReference>
<dbReference type="SUPFAM" id="SSF51735">
    <property type="entry name" value="NAD(P)-binding Rossmann-fold domains"/>
    <property type="match status" value="1"/>
</dbReference>
<sequence length="395" mass="44985">MGEANHKEKGAKLGVVIGGSGLIGGTIVNYFKSRTSAPITVLAPSSKKLSIRESTDIRRYLASTHPDFVINCAIANIDSDSQLSFEVNYLGTLNLARTAAALGIPYIHVSSAATLREGENVTEEEKREISANMTNYAKSKLMAETTLKYMHQHHGLDYTVVRLGVVYGNHDHKIQGFHRMLFSIADESMPCIFTNKNVRHSYSNCRKLPYFIHHALNNREEFSGKSYNFVDEKPINLSHLILTIKSYLQVSTPREIYIPYPVARFGKKVTAVLLRVMRKFGLKATLPPELIFIRHFYTTQTLSTKRLKESSFIDPLPDETVYTRLPDMIIYYLTRWGHQNLISTYNEEIKLDRSIEDDFANRPLQLLETVHLDSTAPFRDILQYDTAKEPDRHPT</sequence>
<evidence type="ECO:0000313" key="4">
    <source>
        <dbReference type="Proteomes" id="UP000184603"/>
    </source>
</evidence>
<dbReference type="Pfam" id="PF01370">
    <property type="entry name" value="Epimerase"/>
    <property type="match status" value="1"/>
</dbReference>